<name>A0A285VIR4_9GAMM</name>
<protein>
    <recommendedName>
        <fullName evidence="3">Nucleotidyltransferase</fullName>
    </recommendedName>
</protein>
<evidence type="ECO:0000313" key="1">
    <source>
        <dbReference type="EMBL" id="SOC53458.1"/>
    </source>
</evidence>
<evidence type="ECO:0008006" key="3">
    <source>
        <dbReference type="Google" id="ProtNLM"/>
    </source>
</evidence>
<dbReference type="InterPro" id="IPR009267">
    <property type="entry name" value="NTP_transf_6"/>
</dbReference>
<dbReference type="PANTHER" id="PTHR39166">
    <property type="entry name" value="BLL1166 PROTEIN"/>
    <property type="match status" value="1"/>
</dbReference>
<organism evidence="1 2">
    <name type="scientific">Chromohalobacter canadensis</name>
    <dbReference type="NCBI Taxonomy" id="141389"/>
    <lineage>
        <taxon>Bacteria</taxon>
        <taxon>Pseudomonadati</taxon>
        <taxon>Pseudomonadota</taxon>
        <taxon>Gammaproteobacteria</taxon>
        <taxon>Oceanospirillales</taxon>
        <taxon>Halomonadaceae</taxon>
        <taxon>Chromohalobacter</taxon>
    </lineage>
</organism>
<dbReference type="Proteomes" id="UP000219023">
    <property type="component" value="Unassembled WGS sequence"/>
</dbReference>
<proteinExistence type="predicted"/>
<dbReference type="OrthoDB" id="9805247at2"/>
<evidence type="ECO:0000313" key="2">
    <source>
        <dbReference type="Proteomes" id="UP000219023"/>
    </source>
</evidence>
<dbReference type="EMBL" id="OBQJ01000002">
    <property type="protein sequence ID" value="SOC53458.1"/>
    <property type="molecule type" value="Genomic_DNA"/>
</dbReference>
<dbReference type="PANTHER" id="PTHR39166:SF1">
    <property type="entry name" value="BLL1166 PROTEIN"/>
    <property type="match status" value="1"/>
</dbReference>
<accession>A0A285VIR4</accession>
<gene>
    <name evidence="1" type="ORF">SAMN05421509_102371</name>
</gene>
<dbReference type="AlphaFoldDB" id="A0A285VIR4"/>
<dbReference type="RefSeq" id="WP_097022130.1">
    <property type="nucleotide sequence ID" value="NZ_OBQJ01000002.1"/>
</dbReference>
<reference evidence="1 2" key="1">
    <citation type="submission" date="2017-08" db="EMBL/GenBank/DDBJ databases">
        <authorList>
            <person name="de Groot N.N."/>
        </authorList>
    </citation>
    <scope>NUCLEOTIDE SEQUENCE [LARGE SCALE GENOMIC DNA]</scope>
    <source>
        <strain evidence="1 2">USBA 855</strain>
    </source>
</reference>
<dbReference type="Pfam" id="PF06042">
    <property type="entry name" value="NTP_transf_6"/>
    <property type="match status" value="1"/>
</dbReference>
<sequence>MDYEAQIKKWIEQDAERMEALSIAADLYLPDWCLAAGFVRNLAWDKVHGFSAATALNDIDLIYFDPEDITEARDRRIEAKLRSTSAFPWSVKNQARMHERNVDDPYTSTTNAMSYWVEVETAVGATLNDSGEVVLVAPLGVEFLFNFTVTLNPKRPKPVDFRKRVAGKRWQEIWPKLTVVNA</sequence>